<dbReference type="PANTHER" id="PTHR31632:SF2">
    <property type="entry name" value="PLASMA MEMBRANE IRON PERMEASE"/>
    <property type="match status" value="1"/>
</dbReference>
<dbReference type="RefSeq" id="WP_190465009.1">
    <property type="nucleotide sequence ID" value="NZ_JACJPW010000032.1"/>
</dbReference>
<feature type="transmembrane region" description="Helical" evidence="6">
    <location>
        <begin position="158"/>
        <end position="179"/>
    </location>
</feature>
<name>A0A926VE43_9CYAN</name>
<keyword evidence="3 6" id="KW-0812">Transmembrane</keyword>
<feature type="transmembrane region" description="Helical" evidence="6">
    <location>
        <begin position="85"/>
        <end position="102"/>
    </location>
</feature>
<dbReference type="GO" id="GO:0033573">
    <property type="term" value="C:high-affinity iron permease complex"/>
    <property type="evidence" value="ECO:0007669"/>
    <property type="project" value="InterPro"/>
</dbReference>
<evidence type="ECO:0000256" key="3">
    <source>
        <dbReference type="ARBA" id="ARBA00022692"/>
    </source>
</evidence>
<sequence length="323" mass="35023">MDFSSALPTFIITLREGVEAALVVGIVLALLKKAKRTKLNPWVYAGVVVGLLASALVGILFGWIIQFLGTSNQQYTPVIEPLLEAVFGVAAIVMLSWMLIWMTQQARTLKAQVEGAVASALKDDAAAGWGVFSLILIAVLREGFETVLFIVAKFQQGSIPAIGALSGIAVAAGIGVLLFKWGIKIDIRRFFQIMGVLLLLIVAGLVVSSMGDFDEAVRSLSQMNRESESLCFYYERFAKNPSCILGPMVWNATQVLPQDKFPGIILHTLFGYPDKLYIVQAVGYLLFLITIGGIYFRSLGSKNPVSTRNGNIPSSAAEKSIRS</sequence>
<dbReference type="InterPro" id="IPR004923">
    <property type="entry name" value="FTR1/Fip1/EfeU"/>
</dbReference>
<dbReference type="PANTHER" id="PTHR31632">
    <property type="entry name" value="IRON TRANSPORTER FTH1"/>
    <property type="match status" value="1"/>
</dbReference>
<keyword evidence="4 6" id="KW-1133">Transmembrane helix</keyword>
<dbReference type="EMBL" id="JACJPW010000032">
    <property type="protein sequence ID" value="MBD2182200.1"/>
    <property type="molecule type" value="Genomic_DNA"/>
</dbReference>
<evidence type="ECO:0000256" key="4">
    <source>
        <dbReference type="ARBA" id="ARBA00022989"/>
    </source>
</evidence>
<comment type="caution">
    <text evidence="7">The sequence shown here is derived from an EMBL/GenBank/DDBJ whole genome shotgun (WGS) entry which is preliminary data.</text>
</comment>
<dbReference type="Pfam" id="PF03239">
    <property type="entry name" value="FTR1"/>
    <property type="match status" value="1"/>
</dbReference>
<keyword evidence="8" id="KW-1185">Reference proteome</keyword>
<proteinExistence type="inferred from homology"/>
<dbReference type="Proteomes" id="UP000641646">
    <property type="component" value="Unassembled WGS sequence"/>
</dbReference>
<dbReference type="AlphaFoldDB" id="A0A926VE43"/>
<feature type="transmembrane region" description="Helical" evidence="6">
    <location>
        <begin position="6"/>
        <end position="31"/>
    </location>
</feature>
<feature type="transmembrane region" description="Helical" evidence="6">
    <location>
        <begin position="43"/>
        <end position="65"/>
    </location>
</feature>
<gene>
    <name evidence="7" type="ORF">H6G03_14005</name>
</gene>
<keyword evidence="5 6" id="KW-0472">Membrane</keyword>
<reference evidence="7" key="2">
    <citation type="submission" date="2020-08" db="EMBL/GenBank/DDBJ databases">
        <authorList>
            <person name="Chen M."/>
            <person name="Teng W."/>
            <person name="Zhao L."/>
            <person name="Hu C."/>
            <person name="Zhou Y."/>
            <person name="Han B."/>
            <person name="Song L."/>
            <person name="Shu W."/>
        </authorList>
    </citation>
    <scope>NUCLEOTIDE SEQUENCE</scope>
    <source>
        <strain evidence="7">FACHB-1375</strain>
    </source>
</reference>
<dbReference type="GO" id="GO:0015093">
    <property type="term" value="F:ferrous iron transmembrane transporter activity"/>
    <property type="evidence" value="ECO:0007669"/>
    <property type="project" value="TreeGrafter"/>
</dbReference>
<evidence type="ECO:0000256" key="2">
    <source>
        <dbReference type="ARBA" id="ARBA00008333"/>
    </source>
</evidence>
<feature type="transmembrane region" description="Helical" evidence="6">
    <location>
        <begin position="129"/>
        <end position="152"/>
    </location>
</feature>
<evidence type="ECO:0000256" key="5">
    <source>
        <dbReference type="ARBA" id="ARBA00023136"/>
    </source>
</evidence>
<comment type="similarity">
    <text evidence="2">Belongs to the oxidase-dependent Fe transporter (OFeT) (TC 9.A.10.1) family.</text>
</comment>
<protein>
    <submittedName>
        <fullName evidence="7">FTR1 family iron permease</fullName>
    </submittedName>
</protein>
<evidence type="ECO:0000256" key="1">
    <source>
        <dbReference type="ARBA" id="ARBA00004141"/>
    </source>
</evidence>
<reference evidence="7" key="1">
    <citation type="journal article" date="2015" name="ISME J.">
        <title>Draft Genome Sequence of Streptomyces incarnatus NRRL8089, which Produces the Nucleoside Antibiotic Sinefungin.</title>
        <authorList>
            <person name="Oshima K."/>
            <person name="Hattori M."/>
            <person name="Shimizu H."/>
            <person name="Fukuda K."/>
            <person name="Nemoto M."/>
            <person name="Inagaki K."/>
            <person name="Tamura T."/>
        </authorList>
    </citation>
    <scope>NUCLEOTIDE SEQUENCE</scope>
    <source>
        <strain evidence="7">FACHB-1375</strain>
    </source>
</reference>
<feature type="transmembrane region" description="Helical" evidence="6">
    <location>
        <begin position="276"/>
        <end position="296"/>
    </location>
</feature>
<organism evidence="7 8">
    <name type="scientific">Aerosakkonema funiforme FACHB-1375</name>
    <dbReference type="NCBI Taxonomy" id="2949571"/>
    <lineage>
        <taxon>Bacteria</taxon>
        <taxon>Bacillati</taxon>
        <taxon>Cyanobacteriota</taxon>
        <taxon>Cyanophyceae</taxon>
        <taxon>Oscillatoriophycideae</taxon>
        <taxon>Aerosakkonematales</taxon>
        <taxon>Aerosakkonemataceae</taxon>
        <taxon>Aerosakkonema</taxon>
    </lineage>
</organism>
<evidence type="ECO:0000313" key="8">
    <source>
        <dbReference type="Proteomes" id="UP000641646"/>
    </source>
</evidence>
<evidence type="ECO:0000256" key="6">
    <source>
        <dbReference type="SAM" id="Phobius"/>
    </source>
</evidence>
<accession>A0A926VE43</accession>
<feature type="transmembrane region" description="Helical" evidence="6">
    <location>
        <begin position="191"/>
        <end position="211"/>
    </location>
</feature>
<evidence type="ECO:0000313" key="7">
    <source>
        <dbReference type="EMBL" id="MBD2182200.1"/>
    </source>
</evidence>
<comment type="subcellular location">
    <subcellularLocation>
        <location evidence="1">Membrane</location>
        <topology evidence="1">Multi-pass membrane protein</topology>
    </subcellularLocation>
</comment>